<name>A0ABQ1S6E0_9SPHN</name>
<reference evidence="2" key="1">
    <citation type="journal article" date="2019" name="Int. J. Syst. Evol. Microbiol.">
        <title>The Global Catalogue of Microorganisms (GCM) 10K type strain sequencing project: providing services to taxonomists for standard genome sequencing and annotation.</title>
        <authorList>
            <consortium name="The Broad Institute Genomics Platform"/>
            <consortium name="The Broad Institute Genome Sequencing Center for Infectious Disease"/>
            <person name="Wu L."/>
            <person name="Ma J."/>
        </authorList>
    </citation>
    <scope>NUCLEOTIDE SEQUENCE [LARGE SCALE GENOMIC DNA]</scope>
    <source>
        <strain evidence="2">CGMCC 1.15959</strain>
    </source>
</reference>
<evidence type="ECO:0000313" key="1">
    <source>
        <dbReference type="EMBL" id="GGD91081.1"/>
    </source>
</evidence>
<organism evidence="1 2">
    <name type="scientific">Tsuneonella deserti</name>
    <dbReference type="NCBI Taxonomy" id="2035528"/>
    <lineage>
        <taxon>Bacteria</taxon>
        <taxon>Pseudomonadati</taxon>
        <taxon>Pseudomonadota</taxon>
        <taxon>Alphaproteobacteria</taxon>
        <taxon>Sphingomonadales</taxon>
        <taxon>Erythrobacteraceae</taxon>
        <taxon>Tsuneonella</taxon>
    </lineage>
</organism>
<keyword evidence="2" id="KW-1185">Reference proteome</keyword>
<dbReference type="EMBL" id="BMKL01000001">
    <property type="protein sequence ID" value="GGD91081.1"/>
    <property type="molecule type" value="Genomic_DNA"/>
</dbReference>
<proteinExistence type="predicted"/>
<dbReference type="Proteomes" id="UP000619041">
    <property type="component" value="Unassembled WGS sequence"/>
</dbReference>
<gene>
    <name evidence="1" type="ORF">GCM10011515_08450</name>
</gene>
<comment type="caution">
    <text evidence="1">The sequence shown here is derived from an EMBL/GenBank/DDBJ whole genome shotgun (WGS) entry which is preliminary data.</text>
</comment>
<accession>A0ABQ1S6E0</accession>
<evidence type="ECO:0000313" key="2">
    <source>
        <dbReference type="Proteomes" id="UP000619041"/>
    </source>
</evidence>
<sequence length="256" mass="28618">MDAGFNGTVELVTDAQINVYLTGLKSAAQKSILERLGFRDVEGNFLRGTSHQFRHWLSTLADETGFLGLEQARWMGRAKLSHNSAYDHVTPVERAREVRERTASRHGSEGPVTEIATRINDPIRRSEFIAATVPTAHVTDMGLCVHDWDAAPCPKHGSCALCDKIRIVKGKQEDRAAAVSELQDVEEMLQAARNESDMGTYGASNWIRSQLRRKLQLERIIAVHDDPARPDGMIVQLTKLSDAELDQYLNLQSERI</sequence>
<protein>
    <recommendedName>
        <fullName evidence="3">Integrase</fullName>
    </recommendedName>
</protein>
<evidence type="ECO:0008006" key="3">
    <source>
        <dbReference type="Google" id="ProtNLM"/>
    </source>
</evidence>